<feature type="region of interest" description="Disordered" evidence="1">
    <location>
        <begin position="60"/>
        <end position="91"/>
    </location>
</feature>
<sequence>MAAPSAFQGLSILVADCPGFALDSSPRSYRSDVTTPRTWSALPSRAASIEPAMAPIERDVVDVRGSRDQTRRKPRFSSNQIPDVMPVDRWD</sequence>
<feature type="compositionally biased region" description="Basic and acidic residues" evidence="1">
    <location>
        <begin position="60"/>
        <end position="71"/>
    </location>
</feature>
<evidence type="ECO:0000313" key="2">
    <source>
        <dbReference type="EMBL" id="GBF87894.1"/>
    </source>
</evidence>
<comment type="caution">
    <text evidence="2">The sequence shown here is derived from an EMBL/GenBank/DDBJ whole genome shotgun (WGS) entry which is preliminary data.</text>
</comment>
<organism evidence="2 3">
    <name type="scientific">Raphidocelis subcapitata</name>
    <dbReference type="NCBI Taxonomy" id="307507"/>
    <lineage>
        <taxon>Eukaryota</taxon>
        <taxon>Viridiplantae</taxon>
        <taxon>Chlorophyta</taxon>
        <taxon>core chlorophytes</taxon>
        <taxon>Chlorophyceae</taxon>
        <taxon>CS clade</taxon>
        <taxon>Sphaeropleales</taxon>
        <taxon>Selenastraceae</taxon>
        <taxon>Raphidocelis</taxon>
    </lineage>
</organism>
<reference evidence="2 3" key="1">
    <citation type="journal article" date="2018" name="Sci. Rep.">
        <title>Raphidocelis subcapitata (=Pseudokirchneriella subcapitata) provides an insight into genome evolution and environmental adaptations in the Sphaeropleales.</title>
        <authorList>
            <person name="Suzuki S."/>
            <person name="Yamaguchi H."/>
            <person name="Nakajima N."/>
            <person name="Kawachi M."/>
        </authorList>
    </citation>
    <scope>NUCLEOTIDE SEQUENCE [LARGE SCALE GENOMIC DNA]</scope>
    <source>
        <strain evidence="2 3">NIES-35</strain>
    </source>
</reference>
<proteinExistence type="predicted"/>
<dbReference type="Proteomes" id="UP000247498">
    <property type="component" value="Unassembled WGS sequence"/>
</dbReference>
<accession>A0A2V0NKM7</accession>
<evidence type="ECO:0000256" key="1">
    <source>
        <dbReference type="SAM" id="MobiDB-lite"/>
    </source>
</evidence>
<dbReference type="EMBL" id="BDRX01000002">
    <property type="protein sequence ID" value="GBF87894.1"/>
    <property type="molecule type" value="Genomic_DNA"/>
</dbReference>
<protein>
    <submittedName>
        <fullName evidence="2">Uncharacterized protein</fullName>
    </submittedName>
</protein>
<dbReference type="AlphaFoldDB" id="A0A2V0NKM7"/>
<keyword evidence="3" id="KW-1185">Reference proteome</keyword>
<gene>
    <name evidence="2" type="ORF">Rsub_00606</name>
</gene>
<evidence type="ECO:0000313" key="3">
    <source>
        <dbReference type="Proteomes" id="UP000247498"/>
    </source>
</evidence>
<name>A0A2V0NKM7_9CHLO</name>
<dbReference type="InParanoid" id="A0A2V0NKM7"/>